<evidence type="ECO:0000313" key="3">
    <source>
        <dbReference type="EMBL" id="CAG9185240.1"/>
    </source>
</evidence>
<keyword evidence="1" id="KW-0472">Membrane</keyword>
<accession>A0ABN7ZGX4</accession>
<dbReference type="Pfam" id="PF09977">
    <property type="entry name" value="Tad_C"/>
    <property type="match status" value="1"/>
</dbReference>
<comment type="caution">
    <text evidence="3">The sequence shown here is derived from an EMBL/GenBank/DDBJ whole genome shotgun (WGS) entry which is preliminary data.</text>
</comment>
<evidence type="ECO:0000259" key="2">
    <source>
        <dbReference type="Pfam" id="PF09977"/>
    </source>
</evidence>
<dbReference type="InterPro" id="IPR018705">
    <property type="entry name" value="DUF2134_membrane"/>
</dbReference>
<dbReference type="Proteomes" id="UP000706525">
    <property type="component" value="Unassembled WGS sequence"/>
</dbReference>
<dbReference type="EMBL" id="CAJZAG010000014">
    <property type="protein sequence ID" value="CAG9185240.1"/>
    <property type="molecule type" value="Genomic_DNA"/>
</dbReference>
<reference evidence="3 4" key="1">
    <citation type="submission" date="2021-08" db="EMBL/GenBank/DDBJ databases">
        <authorList>
            <person name="Peeters C."/>
        </authorList>
    </citation>
    <scope>NUCLEOTIDE SEQUENCE [LARGE SCALE GENOMIC DNA]</scope>
    <source>
        <strain evidence="3 4">LMG 32289</strain>
    </source>
</reference>
<feature type="transmembrane region" description="Helical" evidence="1">
    <location>
        <begin position="45"/>
        <end position="71"/>
    </location>
</feature>
<evidence type="ECO:0000256" key="1">
    <source>
        <dbReference type="SAM" id="Phobius"/>
    </source>
</evidence>
<feature type="domain" description="DUF2134" evidence="2">
    <location>
        <begin position="86"/>
        <end position="199"/>
    </location>
</feature>
<keyword evidence="1" id="KW-1133">Transmembrane helix</keyword>
<proteinExistence type="predicted"/>
<organism evidence="3 4">
    <name type="scientific">Cupriavidus pampae</name>
    <dbReference type="NCBI Taxonomy" id="659251"/>
    <lineage>
        <taxon>Bacteria</taxon>
        <taxon>Pseudomonadati</taxon>
        <taxon>Pseudomonadota</taxon>
        <taxon>Betaproteobacteria</taxon>
        <taxon>Burkholderiales</taxon>
        <taxon>Burkholderiaceae</taxon>
        <taxon>Cupriavidus</taxon>
    </lineage>
</organism>
<keyword evidence="1" id="KW-0812">Transmembrane</keyword>
<keyword evidence="4" id="KW-1185">Reference proteome</keyword>
<name>A0ABN7ZGX4_9BURK</name>
<gene>
    <name evidence="3" type="ORF">LMG32289_05878</name>
</gene>
<evidence type="ECO:0000313" key="4">
    <source>
        <dbReference type="Proteomes" id="UP000706525"/>
    </source>
</evidence>
<protein>
    <recommendedName>
        <fullName evidence="2">DUF2134 domain-containing protein</fullName>
    </recommendedName>
</protein>
<sequence>MVGRVVRRWANNGPIAMVAPALTLNPSPARGRGARLVRARQRGAVSVMAVMLMATIGMAALVSIDIGYVFYGQRQLQKMADLAAVSGAQQLKRAADLSATSASVLAAVQGTAAQNGYKAAVTTGCNDVATGAADGMRSCLGLWDPGNPGNGDSKRHFNAGYNPATVAPNAVRVQATMTLPVLFVFPGSSGRQLRAEAIAAGSPPVASFSLASGLLDVNTANGLLGKLLGPNVTVSFSALDWTGLVGTNITLEQLRVAAGVGTIDQLLGLQLSLRDFYALVLKAANKSALLGVAVGSPATTLGVGAVGVAVSLAQLVALGVLAPAASSAAEVGLNVASLLMLSAQLANGNGARIKLGDLNLGVARTAVGLYVTQPPQTAVGPVRQTGANTWQTNARTAQLGLRLDVVVDLAIATVNLPLYVEAAAATASLTQLQCAAAPADRRATLRLTQQVANVCLANSNGSASCEPTRTVLANILGVKVVNVPVRNTVGTAGSQDIVLAPGQYVRAPATNQLTTAVKALLNNLHPTLDLGGVLIPPLIDIPALLNALLDPVANLLDLVVLNLLTPLGIQLGNADLWMNGIDCNNAELVY</sequence>